<evidence type="ECO:0000259" key="13">
    <source>
        <dbReference type="PROSITE" id="PS50024"/>
    </source>
</evidence>
<evidence type="ECO:0000256" key="5">
    <source>
        <dbReference type="ARBA" id="ARBA00022825"/>
    </source>
</evidence>
<dbReference type="PROSITE" id="PS01209">
    <property type="entry name" value="LDLRA_1"/>
    <property type="match status" value="1"/>
</dbReference>
<dbReference type="Pfam" id="PF00057">
    <property type="entry name" value="Ldl_recept_a"/>
    <property type="match status" value="4"/>
</dbReference>
<dbReference type="FunFam" id="2.60.120.290:FF:000036">
    <property type="entry name" value="Suppressor of tumorigenicity 14 protein homolog"/>
    <property type="match status" value="1"/>
</dbReference>
<sequence length="652" mass="72977">MFSLQLQKTYQSNRAIGPHFVQCNVTAFSEGSVISYYWSEFSVPAYLEAELDAAMSELKVQTVTLRQRISLSVDSFVAYPTDPLMARNFRNNKCTFFLHATTGSATKFSSPGFPDASYPPNSRCQWELRADAGHMILLHFKTFKMETCKVTGGDYVSIYDSLTAVEPRIMTKLCGSYPPSYNLTFISSQNVMLVTLVSDDKEKHPGFKAEFYQIQKTTLCGGTIRDASGVFNTPFYPAHYPPNRDCVWDIQVPENKFVKVRFELFYLYEPGVSITSCPKDYVEVNNQRYCGERSPFVVSSNSSKIMVKFHSDASNTDTGFTAQYLSYEPKNPCPDQFTCKSGRCIDKTRQCDGWNDCGDNSDEASCVCTDKQFRCRSSQYCKPRFFLCDGVNDCGDSSDEQDCKCPDKYLKCRNGKCIPEAQKCDNTDNCGDGSDESDCGLAQPTSCTTYTYKCKDGQCINKLNPECDSVSDCTDGSDETSCQCGKRPYSKKTRIVGGVNADIGEWPWQVSLQTTKDGHACGASVVSPTILLSAAHCFQDTSSLRYSDPNVWTAYMGLHDQSTKTSSNDVVKRKIKRIVAHKQFSDYTYDNDIAMLELDSPITYTDFIQPICIPESTHVFPVGKSIWVTGWGALSEGGQSLLRVFVVYNKMF</sequence>
<feature type="domain" description="CUB" evidence="12">
    <location>
        <begin position="94"/>
        <end position="214"/>
    </location>
</feature>
<keyword evidence="6" id="KW-0735">Signal-anchor</keyword>
<dbReference type="SMART" id="SM00192">
    <property type="entry name" value="LDLa"/>
    <property type="match status" value="4"/>
</dbReference>
<feature type="disulfide bond" evidence="11">
    <location>
        <begin position="351"/>
        <end position="366"/>
    </location>
</feature>
<dbReference type="GO" id="GO:0016020">
    <property type="term" value="C:membrane"/>
    <property type="evidence" value="ECO:0007669"/>
    <property type="project" value="UniProtKB-SubCell"/>
</dbReference>
<keyword evidence="9" id="KW-0865">Zymogen</keyword>
<evidence type="ECO:0000256" key="9">
    <source>
        <dbReference type="ARBA" id="ARBA00023145"/>
    </source>
</evidence>
<feature type="domain" description="Peptidase S1" evidence="14">
    <location>
        <begin position="495"/>
        <end position="652"/>
    </location>
</feature>
<dbReference type="CDD" id="cd00190">
    <property type="entry name" value="Tryp_SPc"/>
    <property type="match status" value="1"/>
</dbReference>
<keyword evidence="3" id="KW-0812">Transmembrane</keyword>
<dbReference type="InterPro" id="IPR000859">
    <property type="entry name" value="CUB_dom"/>
</dbReference>
<feature type="disulfide bond" evidence="11">
    <location>
        <begin position="412"/>
        <end position="430"/>
    </location>
</feature>
<dbReference type="InterPro" id="IPR002172">
    <property type="entry name" value="LDrepeatLR_classA_rpt"/>
</dbReference>
<dbReference type="GO" id="GO:0004252">
    <property type="term" value="F:serine-type endopeptidase activity"/>
    <property type="evidence" value="ECO:0007669"/>
    <property type="project" value="InterPro"/>
</dbReference>
<feature type="domain" description="SEA" evidence="13">
    <location>
        <begin position="1"/>
        <end position="83"/>
    </location>
</feature>
<dbReference type="OrthoDB" id="6380398at2759"/>
<dbReference type="PROSITE" id="PS00134">
    <property type="entry name" value="TRYPSIN_HIS"/>
    <property type="match status" value="1"/>
</dbReference>
<evidence type="ECO:0000256" key="4">
    <source>
        <dbReference type="ARBA" id="ARBA00022801"/>
    </source>
</evidence>
<reference evidence="16" key="1">
    <citation type="journal article" date="2017" name="Nat. Commun.">
        <title>The North American bullfrog draft genome provides insight into hormonal regulation of long noncoding RNA.</title>
        <authorList>
            <person name="Hammond S.A."/>
            <person name="Warren R.L."/>
            <person name="Vandervalk B.P."/>
            <person name="Kucuk E."/>
            <person name="Khan H."/>
            <person name="Gibb E.A."/>
            <person name="Pandoh P."/>
            <person name="Kirk H."/>
            <person name="Zhao Y."/>
            <person name="Jones M."/>
            <person name="Mungall A.J."/>
            <person name="Coope R."/>
            <person name="Pleasance S."/>
            <person name="Moore R.A."/>
            <person name="Holt R.A."/>
            <person name="Round J.M."/>
            <person name="Ohora S."/>
            <person name="Walle B.V."/>
            <person name="Veldhoen N."/>
            <person name="Helbing C.C."/>
            <person name="Birol I."/>
        </authorList>
    </citation>
    <scope>NUCLEOTIDE SEQUENCE [LARGE SCALE GENOMIC DNA]</scope>
</reference>
<dbReference type="Gene3D" id="4.10.400.10">
    <property type="entry name" value="Low-density Lipoprotein Receptor"/>
    <property type="match status" value="4"/>
</dbReference>
<dbReference type="PROSITE" id="PS50024">
    <property type="entry name" value="SEA"/>
    <property type="match status" value="1"/>
</dbReference>
<dbReference type="SUPFAM" id="SSF49854">
    <property type="entry name" value="Spermadhesin, CUB domain"/>
    <property type="match status" value="2"/>
</dbReference>
<dbReference type="InterPro" id="IPR018114">
    <property type="entry name" value="TRYPSIN_HIS"/>
</dbReference>
<feature type="disulfide bond" evidence="11">
    <location>
        <begin position="447"/>
        <end position="459"/>
    </location>
</feature>
<dbReference type="PROSITE" id="PS01180">
    <property type="entry name" value="CUB"/>
    <property type="match status" value="2"/>
</dbReference>
<organism evidence="15 16">
    <name type="scientific">Aquarana catesbeiana</name>
    <name type="common">American bullfrog</name>
    <name type="synonym">Rana catesbeiana</name>
    <dbReference type="NCBI Taxonomy" id="8400"/>
    <lineage>
        <taxon>Eukaryota</taxon>
        <taxon>Metazoa</taxon>
        <taxon>Chordata</taxon>
        <taxon>Craniata</taxon>
        <taxon>Vertebrata</taxon>
        <taxon>Euteleostomi</taxon>
        <taxon>Amphibia</taxon>
        <taxon>Batrachia</taxon>
        <taxon>Anura</taxon>
        <taxon>Neobatrachia</taxon>
        <taxon>Ranoidea</taxon>
        <taxon>Ranidae</taxon>
        <taxon>Aquarana</taxon>
    </lineage>
</organism>
<keyword evidence="16" id="KW-1185">Reference proteome</keyword>
<dbReference type="SUPFAM" id="SSF57424">
    <property type="entry name" value="LDL receptor-like module"/>
    <property type="match status" value="3"/>
</dbReference>
<dbReference type="SUPFAM" id="SSF50494">
    <property type="entry name" value="Trypsin-like serine proteases"/>
    <property type="match status" value="1"/>
</dbReference>
<evidence type="ECO:0000313" key="16">
    <source>
        <dbReference type="Proteomes" id="UP000228934"/>
    </source>
</evidence>
<dbReference type="PANTHER" id="PTHR24252">
    <property type="entry name" value="ACROSIN-RELATED"/>
    <property type="match status" value="1"/>
</dbReference>
<dbReference type="InterPro" id="IPR023415">
    <property type="entry name" value="LDLR_class-A_CS"/>
</dbReference>
<dbReference type="PANTHER" id="PTHR24252:SF17">
    <property type="entry name" value="SUPPRESSOR OF TUMORIGENICITY 14 PROTEIN HOMOLOG-RELATED"/>
    <property type="match status" value="1"/>
</dbReference>
<keyword evidence="8" id="KW-0472">Membrane</keyword>
<evidence type="ECO:0000256" key="1">
    <source>
        <dbReference type="ARBA" id="ARBA00004606"/>
    </source>
</evidence>
<keyword evidence="5" id="KW-0720">Serine protease</keyword>
<dbReference type="SMART" id="SM00042">
    <property type="entry name" value="CUB"/>
    <property type="match status" value="2"/>
</dbReference>
<dbReference type="Gene3D" id="2.40.10.10">
    <property type="entry name" value="Trypsin-like serine proteases"/>
    <property type="match status" value="1"/>
</dbReference>
<dbReference type="AlphaFoldDB" id="A0A2G9RZE2"/>
<dbReference type="InterPro" id="IPR036364">
    <property type="entry name" value="SEA_dom_sf"/>
</dbReference>
<dbReference type="SUPFAM" id="SSF82671">
    <property type="entry name" value="SEA domain"/>
    <property type="match status" value="1"/>
</dbReference>
<dbReference type="CDD" id="cd00112">
    <property type="entry name" value="LDLa"/>
    <property type="match status" value="4"/>
</dbReference>
<evidence type="ECO:0000256" key="3">
    <source>
        <dbReference type="ARBA" id="ARBA00022692"/>
    </source>
</evidence>
<evidence type="ECO:0000256" key="8">
    <source>
        <dbReference type="ARBA" id="ARBA00023136"/>
    </source>
</evidence>
<dbReference type="Pfam" id="PF00431">
    <property type="entry name" value="CUB"/>
    <property type="match status" value="2"/>
</dbReference>
<proteinExistence type="predicted"/>
<evidence type="ECO:0000256" key="7">
    <source>
        <dbReference type="ARBA" id="ARBA00022989"/>
    </source>
</evidence>
<evidence type="ECO:0000313" key="15">
    <source>
        <dbReference type="EMBL" id="PIO33175.1"/>
    </source>
</evidence>
<comment type="caution">
    <text evidence="11">Lacks conserved residue(s) required for the propagation of feature annotation.</text>
</comment>
<evidence type="ECO:0000256" key="11">
    <source>
        <dbReference type="PROSITE-ProRule" id="PRU00124"/>
    </source>
</evidence>
<keyword evidence="7" id="KW-1133">Transmembrane helix</keyword>
<feature type="disulfide bond" evidence="11">
    <location>
        <begin position="424"/>
        <end position="439"/>
    </location>
</feature>
<dbReference type="PROSITE" id="PS50240">
    <property type="entry name" value="TRYPSIN_DOM"/>
    <property type="match status" value="1"/>
</dbReference>
<dbReference type="FunFam" id="2.60.120.290:FF:000005">
    <property type="entry name" value="Procollagen C-endopeptidase enhancer 1"/>
    <property type="match status" value="1"/>
</dbReference>
<dbReference type="EMBL" id="KV928232">
    <property type="protein sequence ID" value="PIO33175.1"/>
    <property type="molecule type" value="Genomic_DNA"/>
</dbReference>
<dbReference type="FunFam" id="4.10.400.10:FF:000119">
    <property type="entry name" value="Suppressor of tumorigenicity 14 protein homolog"/>
    <property type="match status" value="1"/>
</dbReference>
<dbReference type="InterPro" id="IPR009003">
    <property type="entry name" value="Peptidase_S1_PA"/>
</dbReference>
<evidence type="ECO:0000256" key="6">
    <source>
        <dbReference type="ARBA" id="ARBA00022968"/>
    </source>
</evidence>
<feature type="disulfide bond" evidence="11">
    <location>
        <begin position="467"/>
        <end position="482"/>
    </location>
</feature>
<feature type="disulfide bond" evidence="11">
    <location>
        <begin position="339"/>
        <end position="357"/>
    </location>
</feature>
<name>A0A2G9RZE2_AQUCT</name>
<dbReference type="PROSITE" id="PS50068">
    <property type="entry name" value="LDLRA_2"/>
    <property type="match status" value="4"/>
</dbReference>
<evidence type="ECO:0000256" key="2">
    <source>
        <dbReference type="ARBA" id="ARBA00022670"/>
    </source>
</evidence>
<dbReference type="Pfam" id="PF00089">
    <property type="entry name" value="Trypsin"/>
    <property type="match status" value="1"/>
</dbReference>
<dbReference type="Proteomes" id="UP000228934">
    <property type="component" value="Unassembled WGS sequence"/>
</dbReference>
<keyword evidence="10 11" id="KW-1015">Disulfide bond</keyword>
<dbReference type="CDD" id="cd00041">
    <property type="entry name" value="CUB"/>
    <property type="match status" value="2"/>
</dbReference>
<dbReference type="InterPro" id="IPR000082">
    <property type="entry name" value="SEA_dom"/>
</dbReference>
<dbReference type="InterPro" id="IPR036055">
    <property type="entry name" value="LDL_receptor-like_sf"/>
</dbReference>
<dbReference type="PRINTS" id="PR00261">
    <property type="entry name" value="LDLRECEPTOR"/>
</dbReference>
<dbReference type="SMART" id="SM00020">
    <property type="entry name" value="Tryp_SPc"/>
    <property type="match status" value="1"/>
</dbReference>
<evidence type="ECO:0000256" key="10">
    <source>
        <dbReference type="ARBA" id="ARBA00023157"/>
    </source>
</evidence>
<dbReference type="InterPro" id="IPR035914">
    <property type="entry name" value="Sperma_CUB_dom_sf"/>
</dbReference>
<keyword evidence="2" id="KW-0645">Protease</keyword>
<comment type="subcellular location">
    <subcellularLocation>
        <location evidence="1">Membrane</location>
        <topology evidence="1">Single-pass type II membrane protein</topology>
    </subcellularLocation>
</comment>
<keyword evidence="4" id="KW-0378">Hydrolase</keyword>
<dbReference type="InterPro" id="IPR001254">
    <property type="entry name" value="Trypsin_dom"/>
</dbReference>
<feature type="disulfide bond" evidence="11">
    <location>
        <begin position="405"/>
        <end position="417"/>
    </location>
</feature>
<gene>
    <name evidence="15" type="ORF">AB205_0151920</name>
</gene>
<dbReference type="InterPro" id="IPR043504">
    <property type="entry name" value="Peptidase_S1_PA_chymotrypsin"/>
</dbReference>
<feature type="domain" description="CUB" evidence="12">
    <location>
        <begin position="220"/>
        <end position="327"/>
    </location>
</feature>
<dbReference type="FunFam" id="4.10.400.10:FF:000117">
    <property type="entry name" value="Suppressor of tumorigenicity 14 protein homolog"/>
    <property type="match status" value="1"/>
</dbReference>
<protein>
    <submittedName>
        <fullName evidence="15">Suppressor of tumorigenicity 14 protein</fullName>
    </submittedName>
</protein>
<accession>A0A2G9RZE2</accession>
<evidence type="ECO:0000259" key="14">
    <source>
        <dbReference type="PROSITE" id="PS50240"/>
    </source>
</evidence>
<dbReference type="Gene3D" id="2.60.120.290">
    <property type="entry name" value="Spermadhesin, CUB domain"/>
    <property type="match status" value="2"/>
</dbReference>
<dbReference type="FunFam" id="2.40.10.10:FF:000007">
    <property type="entry name" value="Transmembrane serine protease 7"/>
    <property type="match status" value="1"/>
</dbReference>
<evidence type="ECO:0000259" key="12">
    <source>
        <dbReference type="PROSITE" id="PS01180"/>
    </source>
</evidence>
<feature type="disulfide bond" evidence="11">
    <location>
        <begin position="388"/>
        <end position="403"/>
    </location>
</feature>
<dbReference type="GO" id="GO:0006508">
    <property type="term" value="P:proteolysis"/>
    <property type="evidence" value="ECO:0007669"/>
    <property type="project" value="UniProtKB-KW"/>
</dbReference>